<organism evidence="1 2">
    <name type="scientific">Candidatus Yanofskybacteria bacterium RIFCSPHIGHO2_02_FULL_38_22b</name>
    <dbReference type="NCBI Taxonomy" id="1802673"/>
    <lineage>
        <taxon>Bacteria</taxon>
        <taxon>Candidatus Yanofskyibacteriota</taxon>
    </lineage>
</organism>
<dbReference type="EMBL" id="MGJN01000003">
    <property type="protein sequence ID" value="OGN07675.1"/>
    <property type="molecule type" value="Genomic_DNA"/>
</dbReference>
<evidence type="ECO:0000313" key="2">
    <source>
        <dbReference type="Proteomes" id="UP000176834"/>
    </source>
</evidence>
<dbReference type="PROSITE" id="PS51257">
    <property type="entry name" value="PROKAR_LIPOPROTEIN"/>
    <property type="match status" value="1"/>
</dbReference>
<dbReference type="Proteomes" id="UP000176834">
    <property type="component" value="Unassembled WGS sequence"/>
</dbReference>
<dbReference type="InterPro" id="IPR009003">
    <property type="entry name" value="Peptidase_S1_PA"/>
</dbReference>
<gene>
    <name evidence="1" type="ORF">A3B86_02450</name>
</gene>
<proteinExistence type="predicted"/>
<accession>A0A1F8F3F3</accession>
<reference evidence="1 2" key="1">
    <citation type="journal article" date="2016" name="Nat. Commun.">
        <title>Thousands of microbial genomes shed light on interconnected biogeochemical processes in an aquifer system.</title>
        <authorList>
            <person name="Anantharaman K."/>
            <person name="Brown C.T."/>
            <person name="Hug L.A."/>
            <person name="Sharon I."/>
            <person name="Castelle C.J."/>
            <person name="Probst A.J."/>
            <person name="Thomas B.C."/>
            <person name="Singh A."/>
            <person name="Wilkins M.J."/>
            <person name="Karaoz U."/>
            <person name="Brodie E.L."/>
            <person name="Williams K.H."/>
            <person name="Hubbard S.S."/>
            <person name="Banfield J.F."/>
        </authorList>
    </citation>
    <scope>NUCLEOTIDE SEQUENCE [LARGE SCALE GENOMIC DNA]</scope>
</reference>
<dbReference type="AlphaFoldDB" id="A0A1F8F3F3"/>
<dbReference type="Gene3D" id="2.40.10.120">
    <property type="match status" value="1"/>
</dbReference>
<sequence length="311" mass="35645">MNKKKIFRWLVFIAAWLMVACGPPRLINEYKEGGYYPQEFKTNLAFLALEWAERQPYIVASGSLADRERGIFYTAKHFTDEFGTFGPDYCKVFFNGKVYTARVVKVPPIRDAALIRIDSFFSSRDFPELLLVAKERPKVGDRVFIKGIHPHPHGIRALNEADGFPDRVIDIFRTYYGKVQRDLTKESQVVIDELEGIVVKPDPAAIIKDDKLSDEIKSILLQHENESYIKVKMARDHRFSFGGLSGGVAANDRGEVFGVITTQNPFRFERDESSFFFVQNHSQEGGTVKRVFDTIYVTPNEDIKELLKFVE</sequence>
<evidence type="ECO:0000313" key="1">
    <source>
        <dbReference type="EMBL" id="OGN07675.1"/>
    </source>
</evidence>
<protein>
    <submittedName>
        <fullName evidence="1">Uncharacterized protein</fullName>
    </submittedName>
</protein>
<name>A0A1F8F3F3_9BACT</name>
<comment type="caution">
    <text evidence="1">The sequence shown here is derived from an EMBL/GenBank/DDBJ whole genome shotgun (WGS) entry which is preliminary data.</text>
</comment>
<dbReference type="SUPFAM" id="SSF50494">
    <property type="entry name" value="Trypsin-like serine proteases"/>
    <property type="match status" value="1"/>
</dbReference>